<dbReference type="SUPFAM" id="SSF52200">
    <property type="entry name" value="Toll/Interleukin receptor TIR domain"/>
    <property type="match status" value="1"/>
</dbReference>
<feature type="domain" description="TIR" evidence="2">
    <location>
        <begin position="90"/>
        <end position="222"/>
    </location>
</feature>
<evidence type="ECO:0000313" key="3">
    <source>
        <dbReference type="EMBL" id="SMY00225.1"/>
    </source>
</evidence>
<dbReference type="OrthoDB" id="7285215at2"/>
<sequence length="227" mass="25477">MPSRRMPSQSQIRSQMRSAQRKAESQTKNEIRKAQRQTERDLTAAVNKWERDTNRKLRTARPKATYTVSEERYLAPVQEEAERQAQSHPERRDVFLCHAWDDREGAAQELHDLLESFAVEVWFSEKDIPLGTSLIRAIDKGLKMSRIGIVLVTPAMLRSLAAEGVADKELSALLATDRVIPVTHGTTFDDLRDESPLLASRSGLSTQDSSLEAVAVKIADTVRPEAA</sequence>
<dbReference type="InterPro" id="IPR000157">
    <property type="entry name" value="TIR_dom"/>
</dbReference>
<dbReference type="EMBL" id="FXZA01000045">
    <property type="protein sequence ID" value="SMY00225.1"/>
    <property type="molecule type" value="Genomic_DNA"/>
</dbReference>
<evidence type="ECO:0000256" key="1">
    <source>
        <dbReference type="SAM" id="MobiDB-lite"/>
    </source>
</evidence>
<feature type="compositionally biased region" description="Basic and acidic residues" evidence="1">
    <location>
        <begin position="21"/>
        <end position="44"/>
    </location>
</feature>
<dbReference type="InterPro" id="IPR035897">
    <property type="entry name" value="Toll_tir_struct_dom_sf"/>
</dbReference>
<feature type="region of interest" description="Disordered" evidence="1">
    <location>
        <begin position="1"/>
        <end position="44"/>
    </location>
</feature>
<feature type="compositionally biased region" description="Polar residues" evidence="1">
    <location>
        <begin position="1"/>
        <end position="18"/>
    </location>
</feature>
<name>A0A2H1KKB4_BRELN</name>
<dbReference type="AlphaFoldDB" id="A0A2H1KKB4"/>
<dbReference type="Gene3D" id="3.40.50.10140">
    <property type="entry name" value="Toll/interleukin-1 receptor homology (TIR) domain"/>
    <property type="match status" value="1"/>
</dbReference>
<evidence type="ECO:0000313" key="4">
    <source>
        <dbReference type="Proteomes" id="UP000234498"/>
    </source>
</evidence>
<accession>A0A2H1KKB4</accession>
<evidence type="ECO:0000259" key="2">
    <source>
        <dbReference type="PROSITE" id="PS50104"/>
    </source>
</evidence>
<dbReference type="PROSITE" id="PS50104">
    <property type="entry name" value="TIR"/>
    <property type="match status" value="1"/>
</dbReference>
<protein>
    <submittedName>
        <fullName evidence="3">TIR domain-containing protein</fullName>
    </submittedName>
</protein>
<organism evidence="3 4">
    <name type="scientific">Brevibacterium linens</name>
    <dbReference type="NCBI Taxonomy" id="1703"/>
    <lineage>
        <taxon>Bacteria</taxon>
        <taxon>Bacillati</taxon>
        <taxon>Actinomycetota</taxon>
        <taxon>Actinomycetes</taxon>
        <taxon>Micrococcales</taxon>
        <taxon>Brevibacteriaceae</taxon>
        <taxon>Brevibacterium</taxon>
    </lineage>
</organism>
<dbReference type="GO" id="GO:0007165">
    <property type="term" value="P:signal transduction"/>
    <property type="evidence" value="ECO:0007669"/>
    <property type="project" value="InterPro"/>
</dbReference>
<gene>
    <name evidence="3" type="ORF">BLIN101_03434</name>
</gene>
<dbReference type="Pfam" id="PF13676">
    <property type="entry name" value="TIR_2"/>
    <property type="match status" value="1"/>
</dbReference>
<reference evidence="3 4" key="1">
    <citation type="submission" date="2017-03" db="EMBL/GenBank/DDBJ databases">
        <authorList>
            <person name="Afonso C.L."/>
            <person name="Miller P.J."/>
            <person name="Scott M.A."/>
            <person name="Spackman E."/>
            <person name="Goraichik I."/>
            <person name="Dimitrov K.M."/>
            <person name="Suarez D.L."/>
            <person name="Swayne D.E."/>
        </authorList>
    </citation>
    <scope>NUCLEOTIDE SEQUENCE [LARGE SCALE GENOMIC DNA]</scope>
    <source>
        <strain evidence="3 4">Mu101</strain>
    </source>
</reference>
<dbReference type="Proteomes" id="UP000234498">
    <property type="component" value="Unassembled WGS sequence"/>
</dbReference>
<proteinExistence type="predicted"/>